<dbReference type="InterPro" id="IPR014263">
    <property type="entry name" value="Methanolan_biosynth_EpsI"/>
</dbReference>
<keyword evidence="1" id="KW-0812">Transmembrane</keyword>
<proteinExistence type="predicted"/>
<dbReference type="RefSeq" id="WP_330927858.1">
    <property type="nucleotide sequence ID" value="NZ_CP119075.1"/>
</dbReference>
<keyword evidence="1" id="KW-1133">Transmembrane helix</keyword>
<feature type="domain" description="Methanolan biosynthesis EpsI" evidence="2">
    <location>
        <begin position="33"/>
        <end position="179"/>
    </location>
</feature>
<dbReference type="KEGG" id="slom:PXH66_05710"/>
<evidence type="ECO:0000313" key="4">
    <source>
        <dbReference type="Proteomes" id="UP001218638"/>
    </source>
</evidence>
<keyword evidence="4" id="KW-1185">Reference proteome</keyword>
<name>A0AAF0CQR8_9BACT</name>
<organism evidence="3 4">
    <name type="scientific">Synoicihabitans lomoniglobus</name>
    <dbReference type="NCBI Taxonomy" id="2909285"/>
    <lineage>
        <taxon>Bacteria</taxon>
        <taxon>Pseudomonadati</taxon>
        <taxon>Verrucomicrobiota</taxon>
        <taxon>Opitutia</taxon>
        <taxon>Opitutales</taxon>
        <taxon>Opitutaceae</taxon>
        <taxon>Synoicihabitans</taxon>
    </lineage>
</organism>
<gene>
    <name evidence="3" type="ORF">PXH66_05710</name>
</gene>
<feature type="transmembrane region" description="Helical" evidence="1">
    <location>
        <begin position="26"/>
        <end position="46"/>
    </location>
</feature>
<reference evidence="3" key="1">
    <citation type="submission" date="2023-03" db="EMBL/GenBank/DDBJ databases">
        <title>Lomoglobus Profundus gen. nov., sp. nov., a novel member of the phylum Verrucomicrobia, isolated from deep-marine sediment of South China Sea.</title>
        <authorList>
            <person name="Ahmad T."/>
            <person name="Ishaq S.E."/>
            <person name="Wang F."/>
        </authorList>
    </citation>
    <scope>NUCLEOTIDE SEQUENCE</scope>
    <source>
        <strain evidence="3">LMO-M01</strain>
    </source>
</reference>
<sequence>MSSPALPQLFEPISHEPRMKTIHPRLGRWLILPAGVLLAAFAFQWIPVKRVEKFPPGKPLAELLPQTSPDWTVEDRPLGDTEMLADKIASLLRYDDYIFRSYRRGDVEIAVYIGYWKPGSEDPREVGRHTPDVCWTGAGWTLEGGEQEAVLTTPEIKTQTGQLRRFSIGGAEQHVVFWHLHGGVTSGYGMGDLGNWKKRAPVLLANLRANNWGFAETEQCLIRISSNRPLDEVEHQALFGDILRATKVLGLAGVAGG</sequence>
<dbReference type="EMBL" id="CP119075">
    <property type="protein sequence ID" value="WED66341.1"/>
    <property type="molecule type" value="Genomic_DNA"/>
</dbReference>
<dbReference type="Pfam" id="PF11984">
    <property type="entry name" value="DUF3485"/>
    <property type="match status" value="1"/>
</dbReference>
<keyword evidence="1" id="KW-0472">Membrane</keyword>
<accession>A0AAF0CQR8</accession>
<evidence type="ECO:0000256" key="1">
    <source>
        <dbReference type="SAM" id="Phobius"/>
    </source>
</evidence>
<evidence type="ECO:0000259" key="2">
    <source>
        <dbReference type="Pfam" id="PF11984"/>
    </source>
</evidence>
<protein>
    <submittedName>
        <fullName evidence="3">Exosortase-associated EpsI family protein</fullName>
    </submittedName>
</protein>
<dbReference type="AlphaFoldDB" id="A0AAF0CQR8"/>
<evidence type="ECO:0000313" key="3">
    <source>
        <dbReference type="EMBL" id="WED66341.1"/>
    </source>
</evidence>
<dbReference type="Proteomes" id="UP001218638">
    <property type="component" value="Chromosome"/>
</dbReference>